<reference evidence="1" key="1">
    <citation type="submission" date="2021-06" db="EMBL/GenBank/DDBJ databases">
        <title>Parelaphostrongylus tenuis whole genome reference sequence.</title>
        <authorList>
            <person name="Garwood T.J."/>
            <person name="Larsen P.A."/>
            <person name="Fountain-Jones N.M."/>
            <person name="Garbe J.R."/>
            <person name="Macchietto M.G."/>
            <person name="Kania S.A."/>
            <person name="Gerhold R.W."/>
            <person name="Richards J.E."/>
            <person name="Wolf T.M."/>
        </authorList>
    </citation>
    <scope>NUCLEOTIDE SEQUENCE</scope>
    <source>
        <strain evidence="1">MNPRO001-30</strain>
        <tissue evidence="1">Meninges</tissue>
    </source>
</reference>
<sequence>MVSLMEKRFGGNLNLVNPGPISLYEIAQLYKQIVDPTVDPQPIGVSTERGQIILGTKGNCALDTSLLEKLEHNGFRRPTNASHSLLYPLKKVAAIRRCQRNDELDDTRRWIKPGTGLLRIDAHH</sequence>
<gene>
    <name evidence="1" type="ORF">KIN20_034135</name>
</gene>
<accession>A0AAD5RBU4</accession>
<dbReference type="EMBL" id="JAHQIW010007087">
    <property type="protein sequence ID" value="KAJ1372074.1"/>
    <property type="molecule type" value="Genomic_DNA"/>
</dbReference>
<proteinExistence type="predicted"/>
<protein>
    <submittedName>
        <fullName evidence="1">Uncharacterized protein</fullName>
    </submittedName>
</protein>
<dbReference type="AlphaFoldDB" id="A0AAD5RBU4"/>
<organism evidence="1 2">
    <name type="scientific">Parelaphostrongylus tenuis</name>
    <name type="common">Meningeal worm</name>
    <dbReference type="NCBI Taxonomy" id="148309"/>
    <lineage>
        <taxon>Eukaryota</taxon>
        <taxon>Metazoa</taxon>
        <taxon>Ecdysozoa</taxon>
        <taxon>Nematoda</taxon>
        <taxon>Chromadorea</taxon>
        <taxon>Rhabditida</taxon>
        <taxon>Rhabditina</taxon>
        <taxon>Rhabditomorpha</taxon>
        <taxon>Strongyloidea</taxon>
        <taxon>Metastrongylidae</taxon>
        <taxon>Parelaphostrongylus</taxon>
    </lineage>
</organism>
<evidence type="ECO:0000313" key="1">
    <source>
        <dbReference type="EMBL" id="KAJ1372074.1"/>
    </source>
</evidence>
<keyword evidence="2" id="KW-1185">Reference proteome</keyword>
<dbReference type="Gene3D" id="3.40.50.720">
    <property type="entry name" value="NAD(P)-binding Rossmann-like Domain"/>
    <property type="match status" value="1"/>
</dbReference>
<dbReference type="Proteomes" id="UP001196413">
    <property type="component" value="Unassembled WGS sequence"/>
</dbReference>
<comment type="caution">
    <text evidence="1">The sequence shown here is derived from an EMBL/GenBank/DDBJ whole genome shotgun (WGS) entry which is preliminary data.</text>
</comment>
<name>A0AAD5RBU4_PARTN</name>
<evidence type="ECO:0000313" key="2">
    <source>
        <dbReference type="Proteomes" id="UP001196413"/>
    </source>
</evidence>